<organism evidence="1 2">
    <name type="scientific">Nephila pilipes</name>
    <name type="common">Giant wood spider</name>
    <name type="synonym">Nephila maculata</name>
    <dbReference type="NCBI Taxonomy" id="299642"/>
    <lineage>
        <taxon>Eukaryota</taxon>
        <taxon>Metazoa</taxon>
        <taxon>Ecdysozoa</taxon>
        <taxon>Arthropoda</taxon>
        <taxon>Chelicerata</taxon>
        <taxon>Arachnida</taxon>
        <taxon>Araneae</taxon>
        <taxon>Araneomorphae</taxon>
        <taxon>Entelegynae</taxon>
        <taxon>Araneoidea</taxon>
        <taxon>Nephilidae</taxon>
        <taxon>Nephila</taxon>
    </lineage>
</organism>
<dbReference type="AlphaFoldDB" id="A0A8X6U8C7"/>
<reference evidence="1" key="1">
    <citation type="submission" date="2020-08" db="EMBL/GenBank/DDBJ databases">
        <title>Multicomponent nature underlies the extraordinary mechanical properties of spider dragline silk.</title>
        <authorList>
            <person name="Kono N."/>
            <person name="Nakamura H."/>
            <person name="Mori M."/>
            <person name="Yoshida Y."/>
            <person name="Ohtoshi R."/>
            <person name="Malay A.D."/>
            <person name="Moran D.A.P."/>
            <person name="Tomita M."/>
            <person name="Numata K."/>
            <person name="Arakawa K."/>
        </authorList>
    </citation>
    <scope>NUCLEOTIDE SEQUENCE</scope>
</reference>
<evidence type="ECO:0000313" key="2">
    <source>
        <dbReference type="Proteomes" id="UP000887013"/>
    </source>
</evidence>
<name>A0A8X6U8C7_NEPPI</name>
<sequence>MRRKEHVPQSVILSFSFHKQGVDSDFDDLRRVARAREMSTSGDRWTWGADAEVTYANFVVNGNERSVEWCGNNEPISALTGSDYFSQRHIDAEGSVGVDFEDSCTQKLGHPRMKGDVEDLLSYNT</sequence>
<protein>
    <submittedName>
        <fullName evidence="1">Uncharacterized protein</fullName>
    </submittedName>
</protein>
<evidence type="ECO:0000313" key="1">
    <source>
        <dbReference type="EMBL" id="GFT88691.1"/>
    </source>
</evidence>
<proteinExistence type="predicted"/>
<comment type="caution">
    <text evidence="1">The sequence shown here is derived from an EMBL/GenBank/DDBJ whole genome shotgun (WGS) entry which is preliminary data.</text>
</comment>
<dbReference type="Proteomes" id="UP000887013">
    <property type="component" value="Unassembled WGS sequence"/>
</dbReference>
<accession>A0A8X6U8C7</accession>
<gene>
    <name evidence="1" type="ORF">NPIL_170461</name>
</gene>
<dbReference type="EMBL" id="BMAW01120322">
    <property type="protein sequence ID" value="GFT88691.1"/>
    <property type="molecule type" value="Genomic_DNA"/>
</dbReference>
<keyword evidence="2" id="KW-1185">Reference proteome</keyword>